<dbReference type="AlphaFoldDB" id="A0A4S8KWI5"/>
<accession>A0A4S8KWI5</accession>
<comment type="subcellular location">
    <subcellularLocation>
        <location evidence="1 6">Secreted</location>
        <location evidence="1 6">Cell wall</location>
    </subcellularLocation>
</comment>
<evidence type="ECO:0000256" key="6">
    <source>
        <dbReference type="RuleBase" id="RU365009"/>
    </source>
</evidence>
<dbReference type="GO" id="GO:0005199">
    <property type="term" value="F:structural constituent of cell wall"/>
    <property type="evidence" value="ECO:0007669"/>
    <property type="project" value="InterPro"/>
</dbReference>
<keyword evidence="5 6" id="KW-1015">Disulfide bond</keyword>
<dbReference type="Pfam" id="PF01185">
    <property type="entry name" value="Hydrophobin"/>
    <property type="match status" value="1"/>
</dbReference>
<keyword evidence="3 6" id="KW-0134">Cell wall</keyword>
<name>A0A4S8KWI5_DENBC</name>
<evidence type="ECO:0000256" key="1">
    <source>
        <dbReference type="ARBA" id="ARBA00004191"/>
    </source>
</evidence>
<evidence type="ECO:0000256" key="5">
    <source>
        <dbReference type="ARBA" id="ARBA00023157"/>
    </source>
</evidence>
<proteinExistence type="inferred from homology"/>
<keyword evidence="4 6" id="KW-0964">Secreted</keyword>
<dbReference type="CDD" id="cd23507">
    <property type="entry name" value="hydrophobin_I"/>
    <property type="match status" value="1"/>
</dbReference>
<comment type="similarity">
    <text evidence="2 6">Belongs to the fungal hydrophobin family.</text>
</comment>
<feature type="chain" id="PRO_5020876232" description="Hydrophobin" evidence="6">
    <location>
        <begin position="18"/>
        <end position="113"/>
    </location>
</feature>
<evidence type="ECO:0000256" key="4">
    <source>
        <dbReference type="ARBA" id="ARBA00022525"/>
    </source>
</evidence>
<reference evidence="7 8" key="1">
    <citation type="journal article" date="2019" name="Nat. Ecol. Evol.">
        <title>Megaphylogeny resolves global patterns of mushroom evolution.</title>
        <authorList>
            <person name="Varga T."/>
            <person name="Krizsan K."/>
            <person name="Foldi C."/>
            <person name="Dima B."/>
            <person name="Sanchez-Garcia M."/>
            <person name="Sanchez-Ramirez S."/>
            <person name="Szollosi G.J."/>
            <person name="Szarkandi J.G."/>
            <person name="Papp V."/>
            <person name="Albert L."/>
            <person name="Andreopoulos W."/>
            <person name="Angelini C."/>
            <person name="Antonin V."/>
            <person name="Barry K.W."/>
            <person name="Bougher N.L."/>
            <person name="Buchanan P."/>
            <person name="Buyck B."/>
            <person name="Bense V."/>
            <person name="Catcheside P."/>
            <person name="Chovatia M."/>
            <person name="Cooper J."/>
            <person name="Damon W."/>
            <person name="Desjardin D."/>
            <person name="Finy P."/>
            <person name="Geml J."/>
            <person name="Haridas S."/>
            <person name="Hughes K."/>
            <person name="Justo A."/>
            <person name="Karasinski D."/>
            <person name="Kautmanova I."/>
            <person name="Kiss B."/>
            <person name="Kocsube S."/>
            <person name="Kotiranta H."/>
            <person name="LaButti K.M."/>
            <person name="Lechner B.E."/>
            <person name="Liimatainen K."/>
            <person name="Lipzen A."/>
            <person name="Lukacs Z."/>
            <person name="Mihaltcheva S."/>
            <person name="Morgado L.N."/>
            <person name="Niskanen T."/>
            <person name="Noordeloos M.E."/>
            <person name="Ohm R.A."/>
            <person name="Ortiz-Santana B."/>
            <person name="Ovrebo C."/>
            <person name="Racz N."/>
            <person name="Riley R."/>
            <person name="Savchenko A."/>
            <person name="Shiryaev A."/>
            <person name="Soop K."/>
            <person name="Spirin V."/>
            <person name="Szebenyi C."/>
            <person name="Tomsovsky M."/>
            <person name="Tulloss R.E."/>
            <person name="Uehling J."/>
            <person name="Grigoriev I.V."/>
            <person name="Vagvolgyi C."/>
            <person name="Papp T."/>
            <person name="Martin F.M."/>
            <person name="Miettinen O."/>
            <person name="Hibbett D.S."/>
            <person name="Nagy L.G."/>
        </authorList>
    </citation>
    <scope>NUCLEOTIDE SEQUENCE [LARGE SCALE GENOMIC DNA]</scope>
    <source>
        <strain evidence="7 8">CBS 962.96</strain>
    </source>
</reference>
<feature type="signal peptide" evidence="6">
    <location>
        <begin position="1"/>
        <end position="17"/>
    </location>
</feature>
<evidence type="ECO:0000313" key="7">
    <source>
        <dbReference type="EMBL" id="THU79908.1"/>
    </source>
</evidence>
<organism evidence="7 8">
    <name type="scientific">Dendrothele bispora (strain CBS 962.96)</name>
    <dbReference type="NCBI Taxonomy" id="1314807"/>
    <lineage>
        <taxon>Eukaryota</taxon>
        <taxon>Fungi</taxon>
        <taxon>Dikarya</taxon>
        <taxon>Basidiomycota</taxon>
        <taxon>Agaricomycotina</taxon>
        <taxon>Agaricomycetes</taxon>
        <taxon>Agaricomycetidae</taxon>
        <taxon>Agaricales</taxon>
        <taxon>Agaricales incertae sedis</taxon>
        <taxon>Dendrothele</taxon>
    </lineage>
</organism>
<dbReference type="InterPro" id="IPR001338">
    <property type="entry name" value="Class_I_Hydrophobin"/>
</dbReference>
<protein>
    <recommendedName>
        <fullName evidence="6">Hydrophobin</fullName>
    </recommendedName>
</protein>
<sequence length="113" mass="11222">MQFKLFVAASLASLVAAVPAGNVTSTVTSKKCNTGSLQCCQSIQKASEAPASNILGVLGIAVQDANIPVGLTCDPISVIGVGGQNCAAQAACCKQNNFNGVVALGCTPINLGL</sequence>
<evidence type="ECO:0000313" key="8">
    <source>
        <dbReference type="Proteomes" id="UP000297245"/>
    </source>
</evidence>
<dbReference type="OrthoDB" id="4225815at2759"/>
<gene>
    <name evidence="7" type="ORF">K435DRAFT_874950</name>
</gene>
<dbReference type="SMART" id="SM00075">
    <property type="entry name" value="HYDRO"/>
    <property type="match status" value="1"/>
</dbReference>
<evidence type="ECO:0000256" key="2">
    <source>
        <dbReference type="ARBA" id="ARBA00010446"/>
    </source>
</evidence>
<dbReference type="Proteomes" id="UP000297245">
    <property type="component" value="Unassembled WGS sequence"/>
</dbReference>
<evidence type="ECO:0000256" key="3">
    <source>
        <dbReference type="ARBA" id="ARBA00022512"/>
    </source>
</evidence>
<keyword evidence="6" id="KW-0732">Signal</keyword>
<keyword evidence="8" id="KW-1185">Reference proteome</keyword>
<dbReference type="EMBL" id="ML179962">
    <property type="protein sequence ID" value="THU79908.1"/>
    <property type="molecule type" value="Genomic_DNA"/>
</dbReference>
<dbReference type="GO" id="GO:0009277">
    <property type="term" value="C:fungal-type cell wall"/>
    <property type="evidence" value="ECO:0007669"/>
    <property type="project" value="InterPro"/>
</dbReference>